<dbReference type="AlphaFoldDB" id="A0A1G6P3R8"/>
<dbReference type="EMBL" id="FNAB01000001">
    <property type="protein sequence ID" value="SDC74244.1"/>
    <property type="molecule type" value="Genomic_DNA"/>
</dbReference>
<evidence type="ECO:0000313" key="3">
    <source>
        <dbReference type="Proteomes" id="UP000199417"/>
    </source>
</evidence>
<feature type="region of interest" description="Disordered" evidence="1">
    <location>
        <begin position="180"/>
        <end position="273"/>
    </location>
</feature>
<reference evidence="2 3" key="1">
    <citation type="submission" date="2016-10" db="EMBL/GenBank/DDBJ databases">
        <authorList>
            <person name="de Groot N.N."/>
        </authorList>
    </citation>
    <scope>NUCLEOTIDE SEQUENCE [LARGE SCALE GENOMIC DNA]</scope>
    <source>
        <strain evidence="2 3">JCM 11308</strain>
    </source>
</reference>
<feature type="region of interest" description="Disordered" evidence="1">
    <location>
        <begin position="1"/>
        <end position="139"/>
    </location>
</feature>
<accession>A0A1G6P3R8</accession>
<feature type="compositionally biased region" description="Polar residues" evidence="1">
    <location>
        <begin position="1"/>
        <end position="17"/>
    </location>
</feature>
<feature type="compositionally biased region" description="Polar residues" evidence="1">
    <location>
        <begin position="250"/>
        <end position="259"/>
    </location>
</feature>
<organism evidence="2 3">
    <name type="scientific">Rhodococcus tukisamuensis</name>
    <dbReference type="NCBI Taxonomy" id="168276"/>
    <lineage>
        <taxon>Bacteria</taxon>
        <taxon>Bacillati</taxon>
        <taxon>Actinomycetota</taxon>
        <taxon>Actinomycetes</taxon>
        <taxon>Mycobacteriales</taxon>
        <taxon>Nocardiaceae</taxon>
        <taxon>Rhodococcus</taxon>
    </lineage>
</organism>
<protein>
    <submittedName>
        <fullName evidence="2">Uncharacterized protein</fullName>
    </submittedName>
</protein>
<feature type="compositionally biased region" description="Low complexity" evidence="1">
    <location>
        <begin position="36"/>
        <end position="60"/>
    </location>
</feature>
<dbReference type="Proteomes" id="UP000199417">
    <property type="component" value="Unassembled WGS sequence"/>
</dbReference>
<evidence type="ECO:0000256" key="1">
    <source>
        <dbReference type="SAM" id="MobiDB-lite"/>
    </source>
</evidence>
<evidence type="ECO:0000313" key="2">
    <source>
        <dbReference type="EMBL" id="SDC74244.1"/>
    </source>
</evidence>
<name>A0A1G6P3R8_9NOCA</name>
<feature type="compositionally biased region" description="Basic and acidic residues" evidence="1">
    <location>
        <begin position="125"/>
        <end position="139"/>
    </location>
</feature>
<proteinExistence type="predicted"/>
<keyword evidence="3" id="KW-1185">Reference proteome</keyword>
<sequence length="273" mass="29213">MTPTRYVSSPERSSPSANPIPARASSTARRIAGTCSPRSKSAPAASLAADSTAATTARSAFPKAATRPATNCATCPGWSSPDQSTGKRTPSRIKESTKSSTSNTNPRSAAARKNAISFMTPAYERSSDDYAPKRGSPECRNRWSFGEVARVEVAGRWSCGRRWMSPGSFEHDLIRERTSAGLAAARARGRPRTPPSIAASHTSLGSPEGSVCRQSIPHGAVTTRSPTDALWNGLSQRGGRDENRQRRQHGLTNEQQRTIANLDDEDRAVSSST</sequence>
<gene>
    <name evidence="2" type="ORF">SAMN05444580_101761</name>
</gene>